<reference evidence="1" key="2">
    <citation type="journal article" date="2015" name="Data Brief">
        <title>Shoot transcriptome of the giant reed, Arundo donax.</title>
        <authorList>
            <person name="Barrero R.A."/>
            <person name="Guerrero F.D."/>
            <person name="Moolhuijzen P."/>
            <person name="Goolsby J.A."/>
            <person name="Tidwell J."/>
            <person name="Bellgard S.E."/>
            <person name="Bellgard M.I."/>
        </authorList>
    </citation>
    <scope>NUCLEOTIDE SEQUENCE</scope>
    <source>
        <tissue evidence="1">Shoot tissue taken approximately 20 cm above the soil surface</tissue>
    </source>
</reference>
<reference evidence="1" key="1">
    <citation type="submission" date="2014-09" db="EMBL/GenBank/DDBJ databases">
        <authorList>
            <person name="Magalhaes I.L.F."/>
            <person name="Oliveira U."/>
            <person name="Santos F.R."/>
            <person name="Vidigal T.H.D.A."/>
            <person name="Brescovit A.D."/>
            <person name="Santos A.J."/>
        </authorList>
    </citation>
    <scope>NUCLEOTIDE SEQUENCE</scope>
    <source>
        <tissue evidence="1">Shoot tissue taken approximately 20 cm above the soil surface</tissue>
    </source>
</reference>
<accession>A0A0A9B0E3</accession>
<name>A0A0A9B0E3_ARUDO</name>
<organism evidence="1">
    <name type="scientific">Arundo donax</name>
    <name type="common">Giant reed</name>
    <name type="synonym">Donax arundinaceus</name>
    <dbReference type="NCBI Taxonomy" id="35708"/>
    <lineage>
        <taxon>Eukaryota</taxon>
        <taxon>Viridiplantae</taxon>
        <taxon>Streptophyta</taxon>
        <taxon>Embryophyta</taxon>
        <taxon>Tracheophyta</taxon>
        <taxon>Spermatophyta</taxon>
        <taxon>Magnoliopsida</taxon>
        <taxon>Liliopsida</taxon>
        <taxon>Poales</taxon>
        <taxon>Poaceae</taxon>
        <taxon>PACMAD clade</taxon>
        <taxon>Arundinoideae</taxon>
        <taxon>Arundineae</taxon>
        <taxon>Arundo</taxon>
    </lineage>
</organism>
<protein>
    <submittedName>
        <fullName evidence="1">Uncharacterized protein</fullName>
    </submittedName>
</protein>
<sequence>MYSDLTIVMGMVDKGSKF</sequence>
<dbReference type="AlphaFoldDB" id="A0A0A9B0E3"/>
<dbReference type="EMBL" id="GBRH01245078">
    <property type="protein sequence ID" value="JAD52817.1"/>
    <property type="molecule type" value="Transcribed_RNA"/>
</dbReference>
<proteinExistence type="predicted"/>
<evidence type="ECO:0000313" key="1">
    <source>
        <dbReference type="EMBL" id="JAD52817.1"/>
    </source>
</evidence>